<dbReference type="AlphaFoldDB" id="A0A1C7IDH5"/>
<proteinExistence type="predicted"/>
<dbReference type="InterPro" id="IPR029044">
    <property type="entry name" value="Nucleotide-diphossugar_trans"/>
</dbReference>
<protein>
    <recommendedName>
        <fullName evidence="3">Glycosyltransferase 2-like domain-containing protein</fullName>
    </recommendedName>
</protein>
<keyword evidence="5" id="KW-1185">Reference proteome</keyword>
<dbReference type="OrthoDB" id="1666828at2"/>
<evidence type="ECO:0000313" key="4">
    <source>
        <dbReference type="EMBL" id="ANU77717.1"/>
    </source>
</evidence>
<dbReference type="Pfam" id="PF00535">
    <property type="entry name" value="Glycos_transf_2"/>
    <property type="match status" value="1"/>
</dbReference>
<dbReference type="STRING" id="1796616.A4V09_19385"/>
<organism evidence="4 5">
    <name type="scientific">Blautia pseudococcoides</name>
    <dbReference type="NCBI Taxonomy" id="1796616"/>
    <lineage>
        <taxon>Bacteria</taxon>
        <taxon>Bacillati</taxon>
        <taxon>Bacillota</taxon>
        <taxon>Clostridia</taxon>
        <taxon>Lachnospirales</taxon>
        <taxon>Lachnospiraceae</taxon>
        <taxon>Blautia</taxon>
    </lineage>
</organism>
<dbReference type="Proteomes" id="UP000092574">
    <property type="component" value="Chromosome"/>
</dbReference>
<dbReference type="CDD" id="cd00761">
    <property type="entry name" value="Glyco_tranf_GTA_type"/>
    <property type="match status" value="1"/>
</dbReference>
<dbReference type="Gene3D" id="3.90.550.10">
    <property type="entry name" value="Spore Coat Polysaccharide Biosynthesis Protein SpsA, Chain A"/>
    <property type="match status" value="1"/>
</dbReference>
<sequence>MVSIIVPVYKVEKYLNRCVKSLLQQTLTDIEVILVDDGSPDRCPAMCDRWTLKDKRIKVVHKENGGLSSARNVGLTVAQGEYVGFVDSDDDVEKTMYERLYTIIEQESVDFVISDYIRVPKEGEAYLKTLDIQGGHYNKVMIKEHIFPKLIMKESLEYGPLLSVCSCLYRKEFLTNCNLTFDEQVRWSEDNIFSAFAGYFANSFYYLKGEGLYHYYSNPGTITTSYRPGAWDVYCIMNDHLRSFFMNVQEYDFDKQLKLHIIFYACNCLGQVLASGKSKKEQGNLRKKIMRSDTLKRAFEDFKFPDCWPLGLKVQVAFIKYECVMLYGMLMG</sequence>
<dbReference type="SUPFAM" id="SSF53448">
    <property type="entry name" value="Nucleotide-diphospho-sugar transferases"/>
    <property type="match status" value="1"/>
</dbReference>
<evidence type="ECO:0000256" key="2">
    <source>
        <dbReference type="ARBA" id="ARBA00022679"/>
    </source>
</evidence>
<gene>
    <name evidence="4" type="ORF">A4V09_19385</name>
</gene>
<name>A0A1C7IDH5_9FIRM</name>
<evidence type="ECO:0000313" key="5">
    <source>
        <dbReference type="Proteomes" id="UP000092574"/>
    </source>
</evidence>
<accession>A0A1C7IDH5</accession>
<dbReference type="PANTHER" id="PTHR22916">
    <property type="entry name" value="GLYCOSYLTRANSFERASE"/>
    <property type="match status" value="1"/>
</dbReference>
<dbReference type="GO" id="GO:0016757">
    <property type="term" value="F:glycosyltransferase activity"/>
    <property type="evidence" value="ECO:0007669"/>
    <property type="project" value="UniProtKB-KW"/>
</dbReference>
<dbReference type="EMBL" id="CP015405">
    <property type="protein sequence ID" value="ANU77717.1"/>
    <property type="molecule type" value="Genomic_DNA"/>
</dbReference>
<keyword evidence="2" id="KW-0808">Transferase</keyword>
<evidence type="ECO:0000256" key="1">
    <source>
        <dbReference type="ARBA" id="ARBA00022676"/>
    </source>
</evidence>
<evidence type="ECO:0000259" key="3">
    <source>
        <dbReference type="Pfam" id="PF00535"/>
    </source>
</evidence>
<keyword evidence="1" id="KW-0328">Glycosyltransferase</keyword>
<dbReference type="InterPro" id="IPR001173">
    <property type="entry name" value="Glyco_trans_2-like"/>
</dbReference>
<feature type="domain" description="Glycosyltransferase 2-like" evidence="3">
    <location>
        <begin position="3"/>
        <end position="174"/>
    </location>
</feature>
<dbReference type="KEGG" id="byl:A4V09_19385"/>
<reference evidence="4" key="1">
    <citation type="submission" date="2017-04" db="EMBL/GenBank/DDBJ databases">
        <title>Complete Genome Sequences of Twelve Strains of a Stable Defined Moderately Diverse Mouse Microbiota 2 (sDMDMm2).</title>
        <authorList>
            <person name="Uchimura Y."/>
            <person name="Wyss M."/>
            <person name="Brugiroux S."/>
            <person name="Limenitakis J.P."/>
            <person name="Stecher B."/>
            <person name="McCoy K.D."/>
            <person name="Macpherson A.J."/>
        </authorList>
    </citation>
    <scope>NUCLEOTIDE SEQUENCE</scope>
    <source>
        <strain evidence="4">YL58</strain>
    </source>
</reference>
<dbReference type="RefSeq" id="WP_065543822.1">
    <property type="nucleotide sequence ID" value="NZ_CP015405.2"/>
</dbReference>
<dbReference type="PANTHER" id="PTHR22916:SF51">
    <property type="entry name" value="GLYCOSYLTRANSFERASE EPSH-RELATED"/>
    <property type="match status" value="1"/>
</dbReference>